<dbReference type="Pfam" id="PF05721">
    <property type="entry name" value="PhyH"/>
    <property type="match status" value="1"/>
</dbReference>
<dbReference type="AlphaFoldDB" id="A0A382B7X9"/>
<dbReference type="SUPFAM" id="SSF51197">
    <property type="entry name" value="Clavaminate synthase-like"/>
    <property type="match status" value="1"/>
</dbReference>
<dbReference type="EMBL" id="UINC01028408">
    <property type="protein sequence ID" value="SVB09337.1"/>
    <property type="molecule type" value="Genomic_DNA"/>
</dbReference>
<reference evidence="1" key="1">
    <citation type="submission" date="2018-05" db="EMBL/GenBank/DDBJ databases">
        <authorList>
            <person name="Lanie J.A."/>
            <person name="Ng W.-L."/>
            <person name="Kazmierczak K.M."/>
            <person name="Andrzejewski T.M."/>
            <person name="Davidsen T.M."/>
            <person name="Wayne K.J."/>
            <person name="Tettelin H."/>
            <person name="Glass J.I."/>
            <person name="Rusch D."/>
            <person name="Podicherti R."/>
            <person name="Tsui H.-C.T."/>
            <person name="Winkler M.E."/>
        </authorList>
    </citation>
    <scope>NUCLEOTIDE SEQUENCE</scope>
</reference>
<dbReference type="PANTHER" id="PTHR20883:SF48">
    <property type="entry name" value="ECTOINE DIOXYGENASE"/>
    <property type="match status" value="1"/>
</dbReference>
<dbReference type="PANTHER" id="PTHR20883">
    <property type="entry name" value="PHYTANOYL-COA DIOXYGENASE DOMAIN CONTAINING 1"/>
    <property type="match status" value="1"/>
</dbReference>
<evidence type="ECO:0000313" key="1">
    <source>
        <dbReference type="EMBL" id="SVB09337.1"/>
    </source>
</evidence>
<gene>
    <name evidence="1" type="ORF">METZ01_LOCUS162191</name>
</gene>
<dbReference type="GO" id="GO:0046872">
    <property type="term" value="F:metal ion binding"/>
    <property type="evidence" value="ECO:0007669"/>
    <property type="project" value="UniProtKB-ARBA"/>
</dbReference>
<organism evidence="1">
    <name type="scientific">marine metagenome</name>
    <dbReference type="NCBI Taxonomy" id="408172"/>
    <lineage>
        <taxon>unclassified sequences</taxon>
        <taxon>metagenomes</taxon>
        <taxon>ecological metagenomes</taxon>
    </lineage>
</organism>
<proteinExistence type="predicted"/>
<protein>
    <recommendedName>
        <fullName evidence="2">Fe2OG dioxygenase domain-containing protein</fullName>
    </recommendedName>
</protein>
<dbReference type="Gene3D" id="2.60.120.620">
    <property type="entry name" value="q2cbj1_9rhob like domain"/>
    <property type="match status" value="1"/>
</dbReference>
<sequence>MAIQLTADQLKSYDQNGYIAIEDLVSKQTVEVLSNRLREYTHGGRPSGAIRMQIEPRVQRQEMQVAHAGDGIRKVDNLVKEDDLFHQLGLNHNIVGIISQILGTDLKMFRNSLLMKAPEVGSQKGWHQDSPYWPIEPMNLCSCWFTLDDATAENGCLAVLPSWHKRGPLPHISVTDDYVIDPSQCEISEGVLAPVKAGGGVFFHSLLPHYTAPNKSGKWRRAIALSYMSSKSRHTGSGDGPTYLHIQGRTYPNCVN</sequence>
<name>A0A382B7X9_9ZZZZ</name>
<dbReference type="InterPro" id="IPR008775">
    <property type="entry name" value="Phytyl_CoA_dOase-like"/>
</dbReference>
<dbReference type="GO" id="GO:0016491">
    <property type="term" value="F:oxidoreductase activity"/>
    <property type="evidence" value="ECO:0007669"/>
    <property type="project" value="UniProtKB-ARBA"/>
</dbReference>
<accession>A0A382B7X9</accession>
<evidence type="ECO:0008006" key="2">
    <source>
        <dbReference type="Google" id="ProtNLM"/>
    </source>
</evidence>